<dbReference type="EMBL" id="UGPP01000001">
    <property type="protein sequence ID" value="STY72299.1"/>
    <property type="molecule type" value="Genomic_DNA"/>
</dbReference>
<dbReference type="PANTHER" id="PTHR42711">
    <property type="entry name" value="ABC TRANSPORTER ATP-BINDING PROTEIN"/>
    <property type="match status" value="1"/>
</dbReference>
<keyword evidence="3" id="KW-0547">Nucleotide-binding</keyword>
<organism evidence="6 7">
    <name type="scientific">Megamonas hypermegale</name>
    <dbReference type="NCBI Taxonomy" id="158847"/>
    <lineage>
        <taxon>Bacteria</taxon>
        <taxon>Bacillati</taxon>
        <taxon>Bacillota</taxon>
        <taxon>Negativicutes</taxon>
        <taxon>Selenomonadales</taxon>
        <taxon>Selenomonadaceae</taxon>
        <taxon>Megamonas</taxon>
    </lineage>
</organism>
<sequence length="297" mass="32811">MGIVEIRDLRKSYKNKVVLNGLNLDIRAGEFWGLVGKNGAGKSTLINILCGVVNKSSGTFSICNAEETALNTVKREIGIMPDVSELFGDMTGSEFLFYMMSLKGKHLNKKDISSLFEKVELNVSMKAKIKTYSFGMKKKIAIAQAIADNPKLLILDEPTSGVDPASVIHLQNLFEKLNQGGTTIFMASHNLDEINRLCSHIAILNRGVFQVSGGIEDVINEHTKKIIVKIQCHRPDDFNISSLIDRYSLLEATDLYLVFEVKTQSDIPHLINALVSCGVSIFSVALQKTTLEDIFLS</sequence>
<evidence type="ECO:0000313" key="7">
    <source>
        <dbReference type="Proteomes" id="UP000255234"/>
    </source>
</evidence>
<comment type="similarity">
    <text evidence="1">Belongs to the ABC transporter superfamily.</text>
</comment>
<dbReference type="SUPFAM" id="SSF52540">
    <property type="entry name" value="P-loop containing nucleoside triphosphate hydrolases"/>
    <property type="match status" value="1"/>
</dbReference>
<evidence type="ECO:0000256" key="1">
    <source>
        <dbReference type="ARBA" id="ARBA00005417"/>
    </source>
</evidence>
<proteinExistence type="inferred from homology"/>
<dbReference type="Pfam" id="PF00005">
    <property type="entry name" value="ABC_tran"/>
    <property type="match status" value="1"/>
</dbReference>
<name>A0A378NXA7_9FIRM</name>
<dbReference type="PANTHER" id="PTHR42711:SF5">
    <property type="entry name" value="ABC TRANSPORTER ATP-BINDING PROTEIN NATA"/>
    <property type="match status" value="1"/>
</dbReference>
<dbReference type="GO" id="GO:0016887">
    <property type="term" value="F:ATP hydrolysis activity"/>
    <property type="evidence" value="ECO:0007669"/>
    <property type="project" value="InterPro"/>
</dbReference>
<dbReference type="RefSeq" id="WP_115152318.1">
    <property type="nucleotide sequence ID" value="NZ_UGPP01000001.1"/>
</dbReference>
<dbReference type="InterPro" id="IPR017871">
    <property type="entry name" value="ABC_transporter-like_CS"/>
</dbReference>
<evidence type="ECO:0000256" key="2">
    <source>
        <dbReference type="ARBA" id="ARBA00022448"/>
    </source>
</evidence>
<dbReference type="EC" id="3.6.3.-" evidence="6"/>
<dbReference type="CDD" id="cd03230">
    <property type="entry name" value="ABC_DR_subfamily_A"/>
    <property type="match status" value="1"/>
</dbReference>
<dbReference type="PROSITE" id="PS00211">
    <property type="entry name" value="ABC_TRANSPORTER_1"/>
    <property type="match status" value="1"/>
</dbReference>
<keyword evidence="2" id="KW-0813">Transport</keyword>
<dbReference type="PROSITE" id="PS50893">
    <property type="entry name" value="ABC_TRANSPORTER_2"/>
    <property type="match status" value="1"/>
</dbReference>
<dbReference type="AlphaFoldDB" id="A0A378NXA7"/>
<feature type="domain" description="ABC transporter" evidence="5">
    <location>
        <begin position="4"/>
        <end position="231"/>
    </location>
</feature>
<accession>A0A378NXA7</accession>
<evidence type="ECO:0000313" key="6">
    <source>
        <dbReference type="EMBL" id="STY72299.1"/>
    </source>
</evidence>
<dbReference type="Gene3D" id="3.40.50.300">
    <property type="entry name" value="P-loop containing nucleotide triphosphate hydrolases"/>
    <property type="match status" value="1"/>
</dbReference>
<dbReference type="GO" id="GO:0005524">
    <property type="term" value="F:ATP binding"/>
    <property type="evidence" value="ECO:0007669"/>
    <property type="project" value="UniProtKB-KW"/>
</dbReference>
<dbReference type="InterPro" id="IPR003593">
    <property type="entry name" value="AAA+_ATPase"/>
</dbReference>
<reference evidence="6 7" key="1">
    <citation type="submission" date="2018-06" db="EMBL/GenBank/DDBJ databases">
        <authorList>
            <consortium name="Pathogen Informatics"/>
            <person name="Doyle S."/>
        </authorList>
    </citation>
    <scope>NUCLEOTIDE SEQUENCE [LARGE SCALE GENOMIC DNA]</scope>
    <source>
        <strain evidence="6 7">NCTC10571</strain>
    </source>
</reference>
<keyword evidence="4 6" id="KW-0067">ATP-binding</keyword>
<dbReference type="InterPro" id="IPR050763">
    <property type="entry name" value="ABC_transporter_ATP-binding"/>
</dbReference>
<dbReference type="SMART" id="SM00382">
    <property type="entry name" value="AAA"/>
    <property type="match status" value="1"/>
</dbReference>
<protein>
    <submittedName>
        <fullName evidence="6">Daunorubicin/doxorubicin resistance ATP-binding protein DrrA</fullName>
        <ecNumber evidence="6">3.6.3.-</ecNumber>
    </submittedName>
</protein>
<dbReference type="Proteomes" id="UP000255234">
    <property type="component" value="Unassembled WGS sequence"/>
</dbReference>
<evidence type="ECO:0000256" key="3">
    <source>
        <dbReference type="ARBA" id="ARBA00022741"/>
    </source>
</evidence>
<evidence type="ECO:0000259" key="5">
    <source>
        <dbReference type="PROSITE" id="PS50893"/>
    </source>
</evidence>
<dbReference type="InterPro" id="IPR027417">
    <property type="entry name" value="P-loop_NTPase"/>
</dbReference>
<evidence type="ECO:0000256" key="4">
    <source>
        <dbReference type="ARBA" id="ARBA00022840"/>
    </source>
</evidence>
<dbReference type="InterPro" id="IPR003439">
    <property type="entry name" value="ABC_transporter-like_ATP-bd"/>
</dbReference>
<gene>
    <name evidence="6" type="primary">drrA_2</name>
    <name evidence="6" type="ORF">NCTC10571_02492</name>
</gene>
<keyword evidence="6" id="KW-0378">Hydrolase</keyword>